<dbReference type="Gene3D" id="3.90.550.10">
    <property type="entry name" value="Spore Coat Polysaccharide Biosynthesis Protein SpsA, Chain A"/>
    <property type="match status" value="1"/>
</dbReference>
<evidence type="ECO:0000313" key="3">
    <source>
        <dbReference type="Proteomes" id="UP000219193"/>
    </source>
</evidence>
<name>A0A285WZL3_9FLAO</name>
<proteinExistence type="predicted"/>
<dbReference type="PANTHER" id="PTHR22916:SF3">
    <property type="entry name" value="UDP-GLCNAC:BETAGAL BETA-1,3-N-ACETYLGLUCOSAMINYLTRANSFERASE-LIKE PROTEIN 1"/>
    <property type="match status" value="1"/>
</dbReference>
<sequence length="279" mass="32651">MVSICIPTFNGEKYILEALESAIAQTYTNLEIIISDDASTDNTLKCIKKIKQKTDIPIHIYHHRPSGIGANWNNCIKNASGEYIKFLFQDDILYPTCVEELVNVLTSDEKVGLVACKRSILVEGEASAETERWKSNFGNLQEGIELNTKESYTLDFAFLKDEKFIKNNKVGEPSTVLFSRALVKKVGLFREDLIQVLDIEFYYRILKHRKILIVDKELVAFRIHPAQATNVNKNKISKDYEKYYRLLYRNFFWYLDYKTQKKLIKRFHPIGKLYHYLRR</sequence>
<feature type="domain" description="Glycosyltransferase 2-like" evidence="1">
    <location>
        <begin position="3"/>
        <end position="149"/>
    </location>
</feature>
<dbReference type="Proteomes" id="UP000219193">
    <property type="component" value="Unassembled WGS sequence"/>
</dbReference>
<dbReference type="InterPro" id="IPR001173">
    <property type="entry name" value="Glyco_trans_2-like"/>
</dbReference>
<dbReference type="AlphaFoldDB" id="A0A285WZL3"/>
<keyword evidence="2" id="KW-0808">Transferase</keyword>
<evidence type="ECO:0000313" key="2">
    <source>
        <dbReference type="EMBL" id="SOC78570.1"/>
    </source>
</evidence>
<gene>
    <name evidence="2" type="ORF">SAMN06296241_0080</name>
</gene>
<dbReference type="PANTHER" id="PTHR22916">
    <property type="entry name" value="GLYCOSYLTRANSFERASE"/>
    <property type="match status" value="1"/>
</dbReference>
<organism evidence="2 3">
    <name type="scientific">Salinimicrobium sediminis</name>
    <dbReference type="NCBI Taxonomy" id="1343891"/>
    <lineage>
        <taxon>Bacteria</taxon>
        <taxon>Pseudomonadati</taxon>
        <taxon>Bacteroidota</taxon>
        <taxon>Flavobacteriia</taxon>
        <taxon>Flavobacteriales</taxon>
        <taxon>Flavobacteriaceae</taxon>
        <taxon>Salinimicrobium</taxon>
    </lineage>
</organism>
<evidence type="ECO:0000259" key="1">
    <source>
        <dbReference type="Pfam" id="PF00535"/>
    </source>
</evidence>
<reference evidence="3" key="1">
    <citation type="submission" date="2017-09" db="EMBL/GenBank/DDBJ databases">
        <authorList>
            <person name="Varghese N."/>
            <person name="Submissions S."/>
        </authorList>
    </citation>
    <scope>NUCLEOTIDE SEQUENCE [LARGE SCALE GENOMIC DNA]</scope>
    <source>
        <strain evidence="3">CGMCC 1.12641</strain>
    </source>
</reference>
<dbReference type="EMBL" id="OCMF01000001">
    <property type="protein sequence ID" value="SOC78570.1"/>
    <property type="molecule type" value="Genomic_DNA"/>
</dbReference>
<accession>A0A285WZL3</accession>
<keyword evidence="3" id="KW-1185">Reference proteome</keyword>
<dbReference type="Pfam" id="PF00535">
    <property type="entry name" value="Glycos_transf_2"/>
    <property type="match status" value="1"/>
</dbReference>
<dbReference type="InterPro" id="IPR029044">
    <property type="entry name" value="Nucleotide-diphossugar_trans"/>
</dbReference>
<dbReference type="SUPFAM" id="SSF53448">
    <property type="entry name" value="Nucleotide-diphospho-sugar transferases"/>
    <property type="match status" value="1"/>
</dbReference>
<protein>
    <submittedName>
        <fullName evidence="2">Glycosyltransferase involved in cell wall bisynthesis</fullName>
    </submittedName>
</protein>
<dbReference type="GO" id="GO:0016758">
    <property type="term" value="F:hexosyltransferase activity"/>
    <property type="evidence" value="ECO:0007669"/>
    <property type="project" value="UniProtKB-ARBA"/>
</dbReference>